<dbReference type="Gene3D" id="3.30.1360.110">
    <property type="entry name" value="Domain 2, Phosphonoacetate Hydrolase"/>
    <property type="match status" value="1"/>
</dbReference>
<gene>
    <name evidence="1" type="ORF">RM541_08240</name>
</gene>
<proteinExistence type="predicted"/>
<name>A0ABU3DTE7_9FLAO</name>
<evidence type="ECO:0000313" key="1">
    <source>
        <dbReference type="EMBL" id="MDT0686352.1"/>
    </source>
</evidence>
<dbReference type="SUPFAM" id="SSF53649">
    <property type="entry name" value="Alkaline phosphatase-like"/>
    <property type="match status" value="1"/>
</dbReference>
<sequence>MKKTVVINVVGLSKNLVGDKTPFLKGWAGKKQVRAIDPVLPAVTCSAQATYLTGKYPEETGIVGNGWFFKEESEVKFWRQPNQLVQSEKIWETLKKSNPDFTCANFFWWYNMYSSVDYSITPRPMYPADGRKIPDIYTFPSHLRDDLQRELGQFPLFKFWGPATSIEASTWIARASKMVDAQNDPTLTLIYIPHLDYNFQRLDSHHPNIDKDLKQVDEICQDLINYYESKGAEVILLSEYGITEVERPVYINKLLREKNCIAVREELGYDVFDAGASEAFAVCDHQLAHIYVRDKSRISEIGKLLGELPGIEKLITGEEKKEYHLDHERAGDIIAIADKDSWFCYYYWLDDKKAPDYARTVDIHRKPGYDPAELFIDPDIKFPKLKIGLKLLRKKLGFRTLMDVVPLKPELVKGSHGRRPESTGDWPIFISSSKGKEATLKPVAVFDEIRSAVLSE</sequence>
<dbReference type="PANTHER" id="PTHR10151">
    <property type="entry name" value="ECTONUCLEOTIDE PYROPHOSPHATASE/PHOSPHODIESTERASE"/>
    <property type="match status" value="1"/>
</dbReference>
<dbReference type="PANTHER" id="PTHR10151:SF120">
    <property type="entry name" value="BIS(5'-ADENOSYL)-TRIPHOSPHATASE"/>
    <property type="match status" value="1"/>
</dbReference>
<reference evidence="1 2" key="1">
    <citation type="submission" date="2023-09" db="EMBL/GenBank/DDBJ databases">
        <authorList>
            <person name="Rey-Velasco X."/>
        </authorList>
    </citation>
    <scope>NUCLEOTIDE SEQUENCE [LARGE SCALE GENOMIC DNA]</scope>
    <source>
        <strain evidence="1 2">F225</strain>
    </source>
</reference>
<organism evidence="1 2">
    <name type="scientific">Autumnicola psychrophila</name>
    <dbReference type="NCBI Taxonomy" id="3075592"/>
    <lineage>
        <taxon>Bacteria</taxon>
        <taxon>Pseudomonadati</taxon>
        <taxon>Bacteroidota</taxon>
        <taxon>Flavobacteriia</taxon>
        <taxon>Flavobacteriales</taxon>
        <taxon>Flavobacteriaceae</taxon>
        <taxon>Autumnicola</taxon>
    </lineage>
</organism>
<dbReference type="InterPro" id="IPR002591">
    <property type="entry name" value="Phosphodiest/P_Trfase"/>
</dbReference>
<dbReference type="EMBL" id="JAVRHN010000005">
    <property type="protein sequence ID" value="MDT0686352.1"/>
    <property type="molecule type" value="Genomic_DNA"/>
</dbReference>
<protein>
    <submittedName>
        <fullName evidence="1">Alkaline phosphatase family protein</fullName>
    </submittedName>
</protein>
<dbReference type="InterPro" id="IPR023116">
    <property type="entry name" value="Phosphonoacetate_hydro_insert"/>
</dbReference>
<accession>A0ABU3DTE7</accession>
<dbReference type="InterPro" id="IPR017850">
    <property type="entry name" value="Alkaline_phosphatase_core_sf"/>
</dbReference>
<dbReference type="RefSeq" id="WP_311499739.1">
    <property type="nucleotide sequence ID" value="NZ_JAVRHN010000005.1"/>
</dbReference>
<dbReference type="Gene3D" id="3.40.720.10">
    <property type="entry name" value="Alkaline Phosphatase, subunit A"/>
    <property type="match status" value="1"/>
</dbReference>
<comment type="caution">
    <text evidence="1">The sequence shown here is derived from an EMBL/GenBank/DDBJ whole genome shotgun (WGS) entry which is preliminary data.</text>
</comment>
<keyword evidence="2" id="KW-1185">Reference proteome</keyword>
<dbReference type="Pfam" id="PF01663">
    <property type="entry name" value="Phosphodiest"/>
    <property type="match status" value="1"/>
</dbReference>
<evidence type="ECO:0000313" key="2">
    <source>
        <dbReference type="Proteomes" id="UP001253848"/>
    </source>
</evidence>
<dbReference type="Proteomes" id="UP001253848">
    <property type="component" value="Unassembled WGS sequence"/>
</dbReference>